<feature type="domain" description="Transketolase N-terminal" evidence="4">
    <location>
        <begin position="20"/>
        <end position="279"/>
    </location>
</feature>
<dbReference type="Gene3D" id="3.40.50.970">
    <property type="match status" value="1"/>
</dbReference>
<dbReference type="InterPro" id="IPR005474">
    <property type="entry name" value="Transketolase_N"/>
</dbReference>
<dbReference type="SUPFAM" id="SSF52518">
    <property type="entry name" value="Thiamin diphosphate-binding fold (THDP-binding)"/>
    <property type="match status" value="1"/>
</dbReference>
<dbReference type="InterPro" id="IPR029061">
    <property type="entry name" value="THDP-binding"/>
</dbReference>
<gene>
    <name evidence="5" type="ORF">ENQ87_04055</name>
</gene>
<reference evidence="5" key="1">
    <citation type="journal article" date="2020" name="mSystems">
        <title>Genome- and Community-Level Interaction Insights into Carbon Utilization and Element Cycling Functions of Hydrothermarchaeota in Hydrothermal Sediment.</title>
        <authorList>
            <person name="Zhou Z."/>
            <person name="Liu Y."/>
            <person name="Xu W."/>
            <person name="Pan J."/>
            <person name="Luo Z.H."/>
            <person name="Li M."/>
        </authorList>
    </citation>
    <scope>NUCLEOTIDE SEQUENCE [LARGE SCALE GENOMIC DNA]</scope>
    <source>
        <strain evidence="5">SpSt-349</strain>
    </source>
</reference>
<name>A0A831UCA4_GEOME</name>
<comment type="caution">
    <text evidence="5">The sequence shown here is derived from an EMBL/GenBank/DDBJ whole genome shotgun (WGS) entry which is preliminary data.</text>
</comment>
<dbReference type="PANTHER" id="PTHR47514:SF1">
    <property type="entry name" value="TRANSKETOLASE N-TERMINAL SECTION-RELATED"/>
    <property type="match status" value="1"/>
</dbReference>
<evidence type="ECO:0000313" key="5">
    <source>
        <dbReference type="EMBL" id="HEN41540.1"/>
    </source>
</evidence>
<evidence type="ECO:0000256" key="2">
    <source>
        <dbReference type="ARBA" id="ARBA00007131"/>
    </source>
</evidence>
<evidence type="ECO:0000259" key="4">
    <source>
        <dbReference type="Pfam" id="PF00456"/>
    </source>
</evidence>
<dbReference type="CDD" id="cd02012">
    <property type="entry name" value="TPP_TK"/>
    <property type="match status" value="1"/>
</dbReference>
<evidence type="ECO:0000256" key="3">
    <source>
        <dbReference type="ARBA" id="ARBA00023052"/>
    </source>
</evidence>
<evidence type="ECO:0000256" key="1">
    <source>
        <dbReference type="ARBA" id="ARBA00001964"/>
    </source>
</evidence>
<protein>
    <submittedName>
        <fullName evidence="5">Transketolase</fullName>
    </submittedName>
</protein>
<dbReference type="Pfam" id="PF00456">
    <property type="entry name" value="Transketolase_N"/>
    <property type="match status" value="1"/>
</dbReference>
<keyword evidence="3" id="KW-0786">Thiamine pyrophosphate</keyword>
<dbReference type="EMBL" id="DSOV01000012">
    <property type="protein sequence ID" value="HEN41540.1"/>
    <property type="molecule type" value="Genomic_DNA"/>
</dbReference>
<comment type="cofactor">
    <cofactor evidence="1">
        <name>thiamine diphosphate</name>
        <dbReference type="ChEBI" id="CHEBI:58937"/>
    </cofactor>
</comment>
<organism evidence="5">
    <name type="scientific">Geobacter metallireducens</name>
    <dbReference type="NCBI Taxonomy" id="28232"/>
    <lineage>
        <taxon>Bacteria</taxon>
        <taxon>Pseudomonadati</taxon>
        <taxon>Thermodesulfobacteriota</taxon>
        <taxon>Desulfuromonadia</taxon>
        <taxon>Geobacterales</taxon>
        <taxon>Geobacteraceae</taxon>
        <taxon>Geobacter</taxon>
    </lineage>
</organism>
<accession>A0A831UCA4</accession>
<dbReference type="AlphaFoldDB" id="A0A831UCA4"/>
<comment type="similarity">
    <text evidence="2">Belongs to the transketolase family.</text>
</comment>
<proteinExistence type="inferred from homology"/>
<sequence>METERNIVDSEKIAQLQEKARQLRVDIVKALHKSQSGHTGGSLSAIDMVTALYFHTMRHNPADPAWPERDRFVLCKGHAAPALYVALAEAGYFPKEDLMTLRRLGSHLQGHPDSKQTPGVEVCTGSLGQGLSMANGMALGLRLDGSSSRVYALLGDGELQEGQVWEAAMAAGHYRLDNLCALVDVNRLQIDGEVAKVMAVEPVTDKFRAFGWNVIDIDGHDMGAILGALEQAAAAKGKPTAIVARTVKGKGVSFFENKASYHGVAPSDEELPKALECLGEQCYL</sequence>
<dbReference type="PANTHER" id="PTHR47514">
    <property type="entry name" value="TRANSKETOLASE N-TERMINAL SECTION-RELATED"/>
    <property type="match status" value="1"/>
</dbReference>